<evidence type="ECO:0000259" key="1">
    <source>
        <dbReference type="Pfam" id="PF07727"/>
    </source>
</evidence>
<dbReference type="AlphaFoldDB" id="A0A1Y1KB38"/>
<feature type="domain" description="Reverse transcriptase Ty1/copia-type" evidence="1">
    <location>
        <begin position="2"/>
        <end position="102"/>
    </location>
</feature>
<evidence type="ECO:0000313" key="2">
    <source>
        <dbReference type="EMBL" id="JAV56815.1"/>
    </source>
</evidence>
<sequence length="150" mass="17580">MIAKLEKALYGLRESPLLWYNELSNSLEEAGIDRTDEEPCVFTDGKILVLVYVDDILILSPPQEQDSVDMLVKHLQDKYDLREEDFKWYLGIRVMRDRPNRKIYLCSAKTPTSTKLRESSISATQNFECHRSRSQPLLSLSMMDRLPRRR</sequence>
<dbReference type="SUPFAM" id="SSF56672">
    <property type="entry name" value="DNA/RNA polymerases"/>
    <property type="match status" value="1"/>
</dbReference>
<protein>
    <recommendedName>
        <fullName evidence="1">Reverse transcriptase Ty1/copia-type domain-containing protein</fullName>
    </recommendedName>
</protein>
<dbReference type="InterPro" id="IPR043502">
    <property type="entry name" value="DNA/RNA_pol_sf"/>
</dbReference>
<name>A0A1Y1KB38_PHOPY</name>
<dbReference type="EMBL" id="GEZM01091567">
    <property type="protein sequence ID" value="JAV56815.1"/>
    <property type="molecule type" value="Transcribed_RNA"/>
</dbReference>
<dbReference type="Pfam" id="PF07727">
    <property type="entry name" value="RVT_2"/>
    <property type="match status" value="1"/>
</dbReference>
<organism evidence="2">
    <name type="scientific">Photinus pyralis</name>
    <name type="common">Common eastern firefly</name>
    <name type="synonym">Lampyris pyralis</name>
    <dbReference type="NCBI Taxonomy" id="7054"/>
    <lineage>
        <taxon>Eukaryota</taxon>
        <taxon>Metazoa</taxon>
        <taxon>Ecdysozoa</taxon>
        <taxon>Arthropoda</taxon>
        <taxon>Hexapoda</taxon>
        <taxon>Insecta</taxon>
        <taxon>Pterygota</taxon>
        <taxon>Neoptera</taxon>
        <taxon>Endopterygota</taxon>
        <taxon>Coleoptera</taxon>
        <taxon>Polyphaga</taxon>
        <taxon>Elateriformia</taxon>
        <taxon>Elateroidea</taxon>
        <taxon>Lampyridae</taxon>
        <taxon>Lampyrinae</taxon>
        <taxon>Photinus</taxon>
    </lineage>
</organism>
<accession>A0A1Y1KB38</accession>
<dbReference type="InterPro" id="IPR013103">
    <property type="entry name" value="RVT_2"/>
</dbReference>
<reference evidence="2" key="1">
    <citation type="journal article" date="2016" name="Sci. Rep.">
        <title>Molecular characterization of firefly nuptial gifts: a multi-omics approach sheds light on postcopulatory sexual selection.</title>
        <authorList>
            <person name="Al-Wathiqui N."/>
            <person name="Fallon T.R."/>
            <person name="South A."/>
            <person name="Weng J.K."/>
            <person name="Lewis S.M."/>
        </authorList>
    </citation>
    <scope>NUCLEOTIDE SEQUENCE</scope>
</reference>
<dbReference type="GO" id="GO:0071897">
    <property type="term" value="P:DNA biosynthetic process"/>
    <property type="evidence" value="ECO:0007669"/>
    <property type="project" value="UniProtKB-ARBA"/>
</dbReference>
<proteinExistence type="predicted"/>